<feature type="transmembrane region" description="Helical" evidence="6">
    <location>
        <begin position="139"/>
        <end position="159"/>
    </location>
</feature>
<reference evidence="10" key="1">
    <citation type="submission" date="2021-08" db="EMBL/GenBank/DDBJ databases">
        <title>Global Aspergillus fumigatus from environmental and clinical sources.</title>
        <authorList>
            <person name="Barber A."/>
            <person name="Sae-Ong T."/>
        </authorList>
    </citation>
    <scope>NUCLEOTIDE SEQUENCE</scope>
    <source>
        <strain evidence="10">NRZ-2016-071</strain>
    </source>
</reference>
<comment type="caution">
    <text evidence="10">The sequence shown here is derived from an EMBL/GenBank/DDBJ whole genome shotgun (WGS) entry which is preliminary data.</text>
</comment>
<dbReference type="PANTHER" id="PTHR39469">
    <property type="entry name" value="CHROMOSOME 1, WHOLE GENOME SHOTGUN SEQUENCE"/>
    <property type="match status" value="1"/>
</dbReference>
<feature type="transmembrane region" description="Helical" evidence="6">
    <location>
        <begin position="112"/>
        <end position="132"/>
    </location>
</feature>
<feature type="compositionally biased region" description="Polar residues" evidence="5">
    <location>
        <begin position="506"/>
        <end position="524"/>
    </location>
</feature>
<gene>
    <name evidence="10" type="ORF">KXV57_004031</name>
</gene>
<name>A0A9P8NG70_ASPFM</name>
<feature type="compositionally biased region" description="Polar residues" evidence="5">
    <location>
        <begin position="704"/>
        <end position="718"/>
    </location>
</feature>
<dbReference type="InterPro" id="IPR019383">
    <property type="entry name" value="Golgin_A_7/ERF4"/>
</dbReference>
<feature type="region of interest" description="Disordered" evidence="5">
    <location>
        <begin position="334"/>
        <end position="356"/>
    </location>
</feature>
<feature type="compositionally biased region" description="Basic and acidic residues" evidence="5">
    <location>
        <begin position="757"/>
        <end position="772"/>
    </location>
</feature>
<feature type="transmembrane region" description="Helical" evidence="6">
    <location>
        <begin position="165"/>
        <end position="189"/>
    </location>
</feature>
<keyword evidence="7" id="KW-0732">Signal</keyword>
<feature type="compositionally biased region" description="Polar residues" evidence="5">
    <location>
        <begin position="911"/>
        <end position="924"/>
    </location>
</feature>
<feature type="compositionally biased region" description="Polar residues" evidence="5">
    <location>
        <begin position="406"/>
        <end position="418"/>
    </location>
</feature>
<feature type="region of interest" description="Disordered" evidence="5">
    <location>
        <begin position="1303"/>
        <end position="1360"/>
    </location>
</feature>
<dbReference type="InterPro" id="IPR025256">
    <property type="entry name" value="TM7S3/TM198-like_dom"/>
</dbReference>
<feature type="compositionally biased region" description="Basic and acidic residues" evidence="5">
    <location>
        <begin position="419"/>
        <end position="432"/>
    </location>
</feature>
<feature type="compositionally biased region" description="Basic and acidic residues" evidence="5">
    <location>
        <begin position="526"/>
        <end position="543"/>
    </location>
</feature>
<evidence type="ECO:0000256" key="1">
    <source>
        <dbReference type="ARBA" id="ARBA00004141"/>
    </source>
</evidence>
<feature type="region of interest" description="Disordered" evidence="5">
    <location>
        <begin position="824"/>
        <end position="890"/>
    </location>
</feature>
<accession>A0A9P8NG70</accession>
<evidence type="ECO:0000259" key="8">
    <source>
        <dbReference type="Pfam" id="PF10256"/>
    </source>
</evidence>
<feature type="region of interest" description="Disordered" evidence="5">
    <location>
        <begin position="956"/>
        <end position="997"/>
    </location>
</feature>
<proteinExistence type="predicted"/>
<feature type="compositionally biased region" description="Polar residues" evidence="5">
    <location>
        <begin position="850"/>
        <end position="870"/>
    </location>
</feature>
<feature type="compositionally biased region" description="Polar residues" evidence="5">
    <location>
        <begin position="1201"/>
        <end position="1214"/>
    </location>
</feature>
<comment type="subcellular location">
    <subcellularLocation>
        <location evidence="1">Membrane</location>
        <topology evidence="1">Multi-pass membrane protein</topology>
    </subcellularLocation>
</comment>
<sequence length="1595" mass="172782">MRLLSFVALAVCIISRLFVSAASIPHVGRDGIQPLGALEARDESPTTTISGNQAPSASATRAVNATVGVNSTATSNTSAPASTTILSLNKSTVSGTTPAPGVLPLEPQVTPAFGVGGSILIATGAILALIGIRNLWVQVFLSAAFLTSLGVTVLIVYVMNPPVRVAVQGAYLVAIFFTGMTFGAFSIVFKELTEGLGCLLGGFCVSMWLLCLRPGGLLTDTNAKGGFIGAISAAFYALSFSRHTRPYGLIVSAAVSGGSAVALGIDCYSLAGLKEFWLYIWGLNKDVFPLGTLTYPITRNIRVELAVTVIVAILGVVSQLRLWKVIRDKRRKEEAVKKEEEKRKEEAETEVARRLEENNMRERQAWEAQYADAEAKLMPELGDGTQCAADKEDLEKRDGAEEGSGASFSDVTRATGNTEIERHGDATEKTADGAHPMPFRVFDGAGAASLMDDKESDVTAMAGSDTATVRSKRFSGITIRKRMSIQSSLRPAPSQETLAHIDDESSLSGESAVDNSSDRLSNSDCHGIEIESRGDEVEARSEPEIAVQEAVVPSDRCNSNVEVGKGEGTHGREECLDIQESVLVQGTDAHAEEQGLHNAQVRDTSTDGKLQKQLNTEVQDIGQNESHLCDDIGRSLQLSEPRPNRGDQQLTTQADEVCPPLPSRADPETSSASRRTQRQSLEASKDLQTSATAEIEDCKDGQSIKENTTSGSKEQNVQGPAEHTSLKTPPGIGVESEQQRPSPAPSKGKSGRKKEKPKLDTKNVKHLPERTSRVVQTYRTNEWAKHLCDAEIPEPEPIVLITKEGAESRVEEEAPAPVNVEELLQTPLTVQPPPTADLRVSTGKEHHSPTDCQQISTDYRLRTTSSTSPQRVGEAQPVDRPSEESSAIVLSSTSPFQSTVLYGIGHNASLGTSSPPIPTGQSQGELELSKPRWKGPPPLLAVREDMVRSRVSSTCLSLDPWASRKSPRQSSPSQSVTLGASAPNSPMTSFPESGDDVPLSRRRAILHQQKVQSPHTSMSVSAPKWSQTSVSKSGNAQAVMAAWRESIRENLNDKRNPLAKQDLPIGVTGFGPQNSFAFGAPGRNTSSLQVNLDRAIAAGMQRGDMSNLHREAMRRMQARANQSMNGRSGNILASPSAIATATSSAPLSLSSPGSVFIPKTASSTTWEHSHILSSPEAEETSSTRLHRHHNHRSLEPDHRASSSSSQFIEYPTRNSLKKSTLRPKQLQKRTHSLLTTTILRPPAVRLANPVNYVPRITPVTVPHPLQISDEHLPLEAHRDAYPLLTIPERRRSRLSQSPISLVVERSQGEAESGRSSIAVPRGQRRSGTFDRHTAVQEMSEQAELNKNGSQEGKDVRPPERAHLAQDTLADRQGSLGPLHEDRPRHIPSQISLRSQSQIASIPSNTGAPPTGGEADVAEELAWGPAHPCYPHLNPHVPIGSQEYLTTRIIRIRRDWMVKGDLAPTFSNLYPEILDPLLPEQEFRRVIATVNEELIKAFDPFSFRNLLDGALGLVTGWLWEDIGAAGIKSHLQQVEDWLDKWNREVGAKDGVHIWSLRRTAYLSLDIQIPDPKVGIVHSEGMSLPGTRPNSGVGLGF</sequence>
<feature type="compositionally biased region" description="Basic and acidic residues" evidence="5">
    <location>
        <begin position="1351"/>
        <end position="1360"/>
    </location>
</feature>
<evidence type="ECO:0000313" key="11">
    <source>
        <dbReference type="Proteomes" id="UP000813423"/>
    </source>
</evidence>
<feature type="transmembrane region" description="Helical" evidence="6">
    <location>
        <begin position="247"/>
        <end position="271"/>
    </location>
</feature>
<feature type="chain" id="PRO_5040392692" description="Ras modification protein ERF4" evidence="7">
    <location>
        <begin position="22"/>
        <end position="1595"/>
    </location>
</feature>
<feature type="region of interest" description="Disordered" evidence="5">
    <location>
        <begin position="1166"/>
        <end position="1229"/>
    </location>
</feature>
<feature type="compositionally biased region" description="Polar residues" evidence="5">
    <location>
        <begin position="976"/>
        <end position="991"/>
    </location>
</feature>
<feature type="region of interest" description="Disordered" evidence="5">
    <location>
        <begin position="485"/>
        <end position="543"/>
    </location>
</feature>
<feature type="domain" description="Golgin subfamily A member 7/ERF4" evidence="8">
    <location>
        <begin position="1448"/>
        <end position="1564"/>
    </location>
</feature>
<evidence type="ECO:0000256" key="5">
    <source>
        <dbReference type="SAM" id="MobiDB-lite"/>
    </source>
</evidence>
<keyword evidence="2 6" id="KW-0812">Transmembrane</keyword>
<dbReference type="PANTHER" id="PTHR39469:SF1">
    <property type="entry name" value="DUF4203 DOMAIN-CONTAINING PROTEIN"/>
    <property type="match status" value="1"/>
</dbReference>
<dbReference type="EMBL" id="JAIBSC010000025">
    <property type="protein sequence ID" value="KAH1907750.1"/>
    <property type="molecule type" value="Genomic_DNA"/>
</dbReference>
<evidence type="ECO:0000256" key="6">
    <source>
        <dbReference type="SAM" id="Phobius"/>
    </source>
</evidence>
<feature type="signal peptide" evidence="7">
    <location>
        <begin position="1"/>
        <end position="21"/>
    </location>
</feature>
<feature type="transmembrane region" description="Helical" evidence="6">
    <location>
        <begin position="305"/>
        <end position="323"/>
    </location>
</feature>
<evidence type="ECO:0008006" key="12">
    <source>
        <dbReference type="Google" id="ProtNLM"/>
    </source>
</evidence>
<keyword evidence="3 6" id="KW-1133">Transmembrane helix</keyword>
<feature type="region of interest" description="Disordered" evidence="5">
    <location>
        <begin position="1009"/>
        <end position="1033"/>
    </location>
</feature>
<dbReference type="Pfam" id="PF10256">
    <property type="entry name" value="Erf4"/>
    <property type="match status" value="1"/>
</dbReference>
<evidence type="ECO:0000256" key="3">
    <source>
        <dbReference type="ARBA" id="ARBA00022989"/>
    </source>
</evidence>
<feature type="compositionally biased region" description="Basic residues" evidence="5">
    <location>
        <begin position="1215"/>
        <end position="1229"/>
    </location>
</feature>
<protein>
    <recommendedName>
        <fullName evidence="12">Ras modification protein ERF4</fullName>
    </recommendedName>
</protein>
<feature type="domain" description="TM7S3/TM198-like" evidence="9">
    <location>
        <begin position="117"/>
        <end position="320"/>
    </location>
</feature>
<feature type="compositionally biased region" description="Polar residues" evidence="5">
    <location>
        <begin position="1336"/>
        <end position="1350"/>
    </location>
</feature>
<feature type="region of interest" description="Disordered" evidence="5">
    <location>
        <begin position="911"/>
        <end position="934"/>
    </location>
</feature>
<keyword evidence="4 6" id="KW-0472">Membrane</keyword>
<evidence type="ECO:0000256" key="4">
    <source>
        <dbReference type="ARBA" id="ARBA00023136"/>
    </source>
</evidence>
<feature type="region of interest" description="Disordered" evidence="5">
    <location>
        <begin position="636"/>
        <end position="773"/>
    </location>
</feature>
<feature type="region of interest" description="Disordered" evidence="5">
    <location>
        <begin position="395"/>
        <end position="439"/>
    </location>
</feature>
<dbReference type="Pfam" id="PF13886">
    <property type="entry name" value="TM7S3_TM198"/>
    <property type="match status" value="1"/>
</dbReference>
<evidence type="ECO:0000259" key="9">
    <source>
        <dbReference type="Pfam" id="PF13886"/>
    </source>
</evidence>
<evidence type="ECO:0000313" key="10">
    <source>
        <dbReference type="EMBL" id="KAH1907750.1"/>
    </source>
</evidence>
<evidence type="ECO:0000256" key="7">
    <source>
        <dbReference type="SAM" id="SignalP"/>
    </source>
</evidence>
<feature type="transmembrane region" description="Helical" evidence="6">
    <location>
        <begin position="196"/>
        <end position="216"/>
    </location>
</feature>
<dbReference type="Proteomes" id="UP000813423">
    <property type="component" value="Unassembled WGS sequence"/>
</dbReference>
<feature type="compositionally biased region" description="Polar residues" evidence="5">
    <location>
        <begin position="485"/>
        <end position="497"/>
    </location>
</feature>
<evidence type="ECO:0000256" key="2">
    <source>
        <dbReference type="ARBA" id="ARBA00022692"/>
    </source>
</evidence>
<feature type="compositionally biased region" description="Low complexity" evidence="5">
    <location>
        <begin position="669"/>
        <end position="680"/>
    </location>
</feature>
<dbReference type="GO" id="GO:0016020">
    <property type="term" value="C:membrane"/>
    <property type="evidence" value="ECO:0007669"/>
    <property type="project" value="UniProtKB-SubCell"/>
</dbReference>
<organism evidence="10 11">
    <name type="scientific">Aspergillus fumigatus</name>
    <name type="common">Neosartorya fumigata</name>
    <dbReference type="NCBI Taxonomy" id="746128"/>
    <lineage>
        <taxon>Eukaryota</taxon>
        <taxon>Fungi</taxon>
        <taxon>Dikarya</taxon>
        <taxon>Ascomycota</taxon>
        <taxon>Pezizomycotina</taxon>
        <taxon>Eurotiomycetes</taxon>
        <taxon>Eurotiomycetidae</taxon>
        <taxon>Eurotiales</taxon>
        <taxon>Aspergillaceae</taxon>
        <taxon>Aspergillus</taxon>
        <taxon>Aspergillus subgen. Fumigati</taxon>
    </lineage>
</organism>